<evidence type="ECO:0000313" key="3">
    <source>
        <dbReference type="Proteomes" id="UP000177894"/>
    </source>
</evidence>
<name>A0AAC9RN78_9CLOT</name>
<dbReference type="Pfam" id="PF09582">
    <property type="entry name" value="AnfO_nitrog"/>
    <property type="match status" value="1"/>
</dbReference>
<dbReference type="KEGG" id="cfm:BJL90_21040"/>
<dbReference type="EMBL" id="CP020559">
    <property type="protein sequence ID" value="ARE88779.1"/>
    <property type="molecule type" value="Genomic_DNA"/>
</dbReference>
<dbReference type="NCBIfam" id="TIGR02940">
    <property type="entry name" value="anfO_nitrog"/>
    <property type="match status" value="1"/>
</dbReference>
<reference evidence="1 3" key="1">
    <citation type="submission" date="2016-10" db="EMBL/GenBank/DDBJ databases">
        <title>Complete Genome Sequence of Acetogen Clostridium formicoaceticum ATCC 27076.</title>
        <authorList>
            <person name="Bao T."/>
            <person name="Cheng C."/>
            <person name="Zhao J."/>
            <person name="Yang S.-T."/>
            <person name="Wang J."/>
            <person name="Wang M."/>
        </authorList>
    </citation>
    <scope>NUCLEOTIDE SEQUENCE [LARGE SCALE GENOMIC DNA]</scope>
    <source>
        <strain evidence="1 3">ATCC 27076</strain>
    </source>
</reference>
<dbReference type="EMBL" id="CP017603">
    <property type="protein sequence ID" value="AOY78128.1"/>
    <property type="molecule type" value="Genomic_DNA"/>
</dbReference>
<evidence type="ECO:0000313" key="4">
    <source>
        <dbReference type="Proteomes" id="UP000192478"/>
    </source>
</evidence>
<dbReference type="RefSeq" id="WP_070972771.1">
    <property type="nucleotide sequence ID" value="NZ_CP017603.1"/>
</dbReference>
<sequence length="208" mass="23711">MSREIAVFLDDSKHTSVLFESGWVNVYKKVGGEWRVVKTFSFSLDSTKGMAGVRRSLAELVRTLGDSCKIFVAKEITGLIYTVLDTEGFSLWELDGEPEMFLDTILEKEEDVAEGSGEEEILGPVETDKKGYYFIDLKTLQQSSTGITSKQALLFFLRNQSFYELKVICAHIPKWFEGEFQKLNLKANIDKKENGDYHILVYKKTCMD</sequence>
<dbReference type="Proteomes" id="UP000192478">
    <property type="component" value="Chromosome"/>
</dbReference>
<accession>A0AAC9RN78</accession>
<protein>
    <submittedName>
        <fullName evidence="1">Fe-only nitrogenase accessory protein AnfO</fullName>
    </submittedName>
    <submittedName>
        <fullName evidence="2">Iron only nitrogenase protein AnfO (AnfO_nitrog)</fullName>
    </submittedName>
</protein>
<dbReference type="Proteomes" id="UP000177894">
    <property type="component" value="Chromosome"/>
</dbReference>
<evidence type="ECO:0000313" key="1">
    <source>
        <dbReference type="EMBL" id="AOY78128.1"/>
    </source>
</evidence>
<organism evidence="2 4">
    <name type="scientific">Clostridium formicaceticum</name>
    <dbReference type="NCBI Taxonomy" id="1497"/>
    <lineage>
        <taxon>Bacteria</taxon>
        <taxon>Bacillati</taxon>
        <taxon>Bacillota</taxon>
        <taxon>Clostridia</taxon>
        <taxon>Eubacteriales</taxon>
        <taxon>Clostridiaceae</taxon>
        <taxon>Clostridium</taxon>
    </lineage>
</organism>
<keyword evidence="3" id="KW-1185">Reference proteome</keyword>
<gene>
    <name evidence="1" type="ORF">BJL90_21040</name>
    <name evidence="2" type="ORF">CLFO_31850</name>
</gene>
<dbReference type="AlphaFoldDB" id="A0AAC9RN78"/>
<reference evidence="2 4" key="2">
    <citation type="submission" date="2017-03" db="EMBL/GenBank/DDBJ databases">
        <title>Complete sequence of Clostridium formicaceticum DSM 92.</title>
        <authorList>
            <person name="Poehlein A."/>
            <person name="Karl M."/>
            <person name="Bengelsdorf F.R."/>
            <person name="Duerre P."/>
            <person name="Daniel R."/>
        </authorList>
    </citation>
    <scope>NUCLEOTIDE SEQUENCE [LARGE SCALE GENOMIC DNA]</scope>
    <source>
        <strain evidence="2 4">DSM 92</strain>
    </source>
</reference>
<proteinExistence type="predicted"/>
<dbReference type="InterPro" id="IPR014287">
    <property type="entry name" value="Nase_Fe-Fe_AnfO"/>
</dbReference>
<evidence type="ECO:0000313" key="2">
    <source>
        <dbReference type="EMBL" id="ARE88779.1"/>
    </source>
</evidence>